<protein>
    <submittedName>
        <fullName evidence="2">Helix-turn-helix domain-containing protein</fullName>
    </submittedName>
</protein>
<dbReference type="InterPro" id="IPR010982">
    <property type="entry name" value="Lambda_DNA-bd_dom_sf"/>
</dbReference>
<dbReference type="SMART" id="SM00530">
    <property type="entry name" value="HTH_XRE"/>
    <property type="match status" value="1"/>
</dbReference>
<dbReference type="Proteomes" id="UP000450457">
    <property type="component" value="Unassembled WGS sequence"/>
</dbReference>
<feature type="domain" description="HTH cro/C1-type" evidence="1">
    <location>
        <begin position="5"/>
        <end position="59"/>
    </location>
</feature>
<dbReference type="InterPro" id="IPR035965">
    <property type="entry name" value="PAS-like_dom_sf"/>
</dbReference>
<dbReference type="RefSeq" id="WP_160910750.1">
    <property type="nucleotide sequence ID" value="NZ_WMFA01000001.1"/>
</dbReference>
<evidence type="ECO:0000313" key="3">
    <source>
        <dbReference type="Proteomes" id="UP000450457"/>
    </source>
</evidence>
<dbReference type="Gene3D" id="3.30.450.20">
    <property type="entry name" value="PAS domain"/>
    <property type="match status" value="1"/>
</dbReference>
<gene>
    <name evidence="2" type="ORF">GLW00_01710</name>
</gene>
<dbReference type="PROSITE" id="PS50943">
    <property type="entry name" value="HTH_CROC1"/>
    <property type="match status" value="1"/>
</dbReference>
<evidence type="ECO:0000259" key="1">
    <source>
        <dbReference type="PROSITE" id="PS50943"/>
    </source>
</evidence>
<dbReference type="InterPro" id="IPR001387">
    <property type="entry name" value="Cro/C1-type_HTH"/>
</dbReference>
<dbReference type="OrthoDB" id="1859224at2"/>
<name>A0A845F6W0_9BACI</name>
<evidence type="ECO:0000313" key="2">
    <source>
        <dbReference type="EMBL" id="MYL69544.1"/>
    </source>
</evidence>
<dbReference type="AlphaFoldDB" id="A0A845F6W0"/>
<dbReference type="Gene3D" id="1.10.260.40">
    <property type="entry name" value="lambda repressor-like DNA-binding domains"/>
    <property type="match status" value="1"/>
</dbReference>
<organism evidence="2 3">
    <name type="scientific">Halobacillus litoralis</name>
    <dbReference type="NCBI Taxonomy" id="45668"/>
    <lineage>
        <taxon>Bacteria</taxon>
        <taxon>Bacillati</taxon>
        <taxon>Bacillota</taxon>
        <taxon>Bacilli</taxon>
        <taxon>Bacillales</taxon>
        <taxon>Bacillaceae</taxon>
        <taxon>Halobacillus</taxon>
    </lineage>
</organism>
<proteinExistence type="predicted"/>
<dbReference type="CDD" id="cd00093">
    <property type="entry name" value="HTH_XRE"/>
    <property type="match status" value="1"/>
</dbReference>
<dbReference type="SUPFAM" id="SSF55785">
    <property type="entry name" value="PYP-like sensor domain (PAS domain)"/>
    <property type="match status" value="1"/>
</dbReference>
<dbReference type="SUPFAM" id="SSF47413">
    <property type="entry name" value="lambda repressor-like DNA-binding domains"/>
    <property type="match status" value="1"/>
</dbReference>
<sequence length="178" mass="20423">MRRWLIQLRKEQQLTQQEVASGAHIDRAYYAQIENGTRNPSMTVASRIAYHLHINPSLFFSEQLSDPFETALTGSPITIAHCDLEHRYTWLFNNHSNFMLKKVIGKRLDEIFKDETSTKLLDIKKTVVSEKKPVRKVVSFKLSDGAIDYDIFCKPIYDSNNNVIGTASVSMEGQKPFL</sequence>
<accession>A0A845F6W0</accession>
<dbReference type="EMBL" id="WMFA01000001">
    <property type="protein sequence ID" value="MYL69544.1"/>
    <property type="molecule type" value="Genomic_DNA"/>
</dbReference>
<dbReference type="Pfam" id="PF01381">
    <property type="entry name" value="HTH_3"/>
    <property type="match status" value="1"/>
</dbReference>
<dbReference type="GeneID" id="78005687"/>
<comment type="caution">
    <text evidence="2">The sequence shown here is derived from an EMBL/GenBank/DDBJ whole genome shotgun (WGS) entry which is preliminary data.</text>
</comment>
<dbReference type="GO" id="GO:0003677">
    <property type="term" value="F:DNA binding"/>
    <property type="evidence" value="ECO:0007669"/>
    <property type="project" value="InterPro"/>
</dbReference>
<reference evidence="2 3" key="1">
    <citation type="submission" date="2019-11" db="EMBL/GenBank/DDBJ databases">
        <title>Genome sequences of 17 halophilic strains isolated from different environments.</title>
        <authorList>
            <person name="Furrow R.E."/>
        </authorList>
    </citation>
    <scope>NUCLEOTIDE SEQUENCE [LARGE SCALE GENOMIC DNA]</scope>
    <source>
        <strain evidence="2 3">SL-4</strain>
    </source>
</reference>